<proteinExistence type="predicted"/>
<keyword evidence="3" id="KW-0378">Hydrolase</keyword>
<organism evidence="3 4">
    <name type="scientific">Piscibacillus salipiscarius</name>
    <dbReference type="NCBI Taxonomy" id="299480"/>
    <lineage>
        <taxon>Bacteria</taxon>
        <taxon>Bacillati</taxon>
        <taxon>Bacillota</taxon>
        <taxon>Bacilli</taxon>
        <taxon>Bacillales</taxon>
        <taxon>Bacillaceae</taxon>
        <taxon>Piscibacillus</taxon>
    </lineage>
</organism>
<dbReference type="PANTHER" id="PTHR21666">
    <property type="entry name" value="PEPTIDASE-RELATED"/>
    <property type="match status" value="1"/>
</dbReference>
<sequence>MERLHRRIVAIILLTIIFTPITLASAAEKNEENEENKELDEATLRKGLYQKTEALTQVPWYLIAAMDQYERNIKKTNDEDRITGIQIPNEEWYGILPPHANHNEKESTLNLFEGIGKDGNGDDIADPTNDEDVLYTLAMEIQQNLAEDQKLESALTSYYEREKASQIITKIARMFKHFNTVDLSERAFPIPKWNNYSYRSTWGDTRGYGGRRIHEGTDIFAGYGTPVRSTSYGVVEIKGWNRFGGWRIGIRDSYNIYHYYAHLNAFAEDIKEGDIVEPGDVIGYVGASGYGPEGTSGKFPPHLHYGMYKDNGKNEWAYDPYPYLKRWERNR</sequence>
<dbReference type="EC" id="3.4.24.-" evidence="3"/>
<evidence type="ECO:0000313" key="4">
    <source>
        <dbReference type="Proteomes" id="UP001597452"/>
    </source>
</evidence>
<evidence type="ECO:0000313" key="3">
    <source>
        <dbReference type="EMBL" id="MFD2637761.1"/>
    </source>
</evidence>
<dbReference type="Proteomes" id="UP001597452">
    <property type="component" value="Unassembled WGS sequence"/>
</dbReference>
<keyword evidence="1" id="KW-0732">Signal</keyword>
<comment type="caution">
    <text evidence="3">The sequence shown here is derived from an EMBL/GenBank/DDBJ whole genome shotgun (WGS) entry which is preliminary data.</text>
</comment>
<accession>A0ABW5Q7E9</accession>
<dbReference type="PANTHER" id="PTHR21666:SF289">
    <property type="entry name" value="L-ALA--D-GLU ENDOPEPTIDASE"/>
    <property type="match status" value="1"/>
</dbReference>
<feature type="domain" description="M23ase beta-sheet core" evidence="2">
    <location>
        <begin position="213"/>
        <end position="311"/>
    </location>
</feature>
<dbReference type="InterPro" id="IPR011055">
    <property type="entry name" value="Dup_hybrid_motif"/>
</dbReference>
<dbReference type="SUPFAM" id="SSF51261">
    <property type="entry name" value="Duplicated hybrid motif"/>
    <property type="match status" value="1"/>
</dbReference>
<dbReference type="RefSeq" id="WP_377327265.1">
    <property type="nucleotide sequence ID" value="NZ_JBHUMZ010000010.1"/>
</dbReference>
<dbReference type="Gene3D" id="2.70.70.10">
    <property type="entry name" value="Glucose Permease (Domain IIA)"/>
    <property type="match status" value="1"/>
</dbReference>
<keyword evidence="4" id="KW-1185">Reference proteome</keyword>
<reference evidence="4" key="1">
    <citation type="journal article" date="2019" name="Int. J. Syst. Evol. Microbiol.">
        <title>The Global Catalogue of Microorganisms (GCM) 10K type strain sequencing project: providing services to taxonomists for standard genome sequencing and annotation.</title>
        <authorList>
            <consortium name="The Broad Institute Genomics Platform"/>
            <consortium name="The Broad Institute Genome Sequencing Center for Infectious Disease"/>
            <person name="Wu L."/>
            <person name="Ma J."/>
        </authorList>
    </citation>
    <scope>NUCLEOTIDE SEQUENCE [LARGE SCALE GENOMIC DNA]</scope>
    <source>
        <strain evidence="4">TISTR 1571</strain>
    </source>
</reference>
<dbReference type="InterPro" id="IPR050570">
    <property type="entry name" value="Cell_wall_metabolism_enzyme"/>
</dbReference>
<dbReference type="EMBL" id="JBHUMZ010000010">
    <property type="protein sequence ID" value="MFD2637761.1"/>
    <property type="molecule type" value="Genomic_DNA"/>
</dbReference>
<dbReference type="GO" id="GO:0016787">
    <property type="term" value="F:hydrolase activity"/>
    <property type="evidence" value="ECO:0007669"/>
    <property type="project" value="UniProtKB-KW"/>
</dbReference>
<dbReference type="InterPro" id="IPR016047">
    <property type="entry name" value="M23ase_b-sheet_dom"/>
</dbReference>
<evidence type="ECO:0000259" key="2">
    <source>
        <dbReference type="Pfam" id="PF01551"/>
    </source>
</evidence>
<dbReference type="Pfam" id="PF01551">
    <property type="entry name" value="Peptidase_M23"/>
    <property type="match status" value="1"/>
</dbReference>
<dbReference type="CDD" id="cd12797">
    <property type="entry name" value="M23_peptidase"/>
    <property type="match status" value="1"/>
</dbReference>
<protein>
    <submittedName>
        <fullName evidence="3">M23 family metallopeptidase</fullName>
        <ecNumber evidence="3">3.4.24.-</ecNumber>
    </submittedName>
</protein>
<name>A0ABW5Q7E9_9BACI</name>
<evidence type="ECO:0000256" key="1">
    <source>
        <dbReference type="ARBA" id="ARBA00022729"/>
    </source>
</evidence>
<gene>
    <name evidence="3" type="ORF">ACFSW4_02590</name>
</gene>